<sequence length="194" mass="21787">MNIYFRSGHYSLPSQQSFQRRVLREKLHHCKACRPEPECLCSLGQETWTGQEGRPRIPDELRKAGENLDKVLAQMDTIPLFKLPTSEKELDMIIQKFTNPTPSQEPENIPVAAPSPSQDRPDSAPQGKKPAKRTRDSEGFISPPKHLTRKAPKDNPNNFVQDVPTPDPDVDVNILDPVVAASPPKIPKLAPLFR</sequence>
<comment type="caution">
    <text evidence="2">The sequence shown here is derived from an EMBL/GenBank/DDBJ whole genome shotgun (WGS) entry which is preliminary data.</text>
</comment>
<feature type="region of interest" description="Disordered" evidence="1">
    <location>
        <begin position="98"/>
        <end position="170"/>
    </location>
</feature>
<dbReference type="EMBL" id="BMAW01022893">
    <property type="protein sequence ID" value="GFT80263.1"/>
    <property type="molecule type" value="Genomic_DNA"/>
</dbReference>
<reference evidence="2" key="1">
    <citation type="submission" date="2020-08" db="EMBL/GenBank/DDBJ databases">
        <title>Multicomponent nature underlies the extraordinary mechanical properties of spider dragline silk.</title>
        <authorList>
            <person name="Kono N."/>
            <person name="Nakamura H."/>
            <person name="Mori M."/>
            <person name="Yoshida Y."/>
            <person name="Ohtoshi R."/>
            <person name="Malay A.D."/>
            <person name="Moran D.A.P."/>
            <person name="Tomita M."/>
            <person name="Numata K."/>
            <person name="Arakawa K."/>
        </authorList>
    </citation>
    <scope>NUCLEOTIDE SEQUENCE</scope>
</reference>
<proteinExistence type="predicted"/>
<dbReference type="Proteomes" id="UP000887013">
    <property type="component" value="Unassembled WGS sequence"/>
</dbReference>
<evidence type="ECO:0000313" key="2">
    <source>
        <dbReference type="EMBL" id="GFT80263.1"/>
    </source>
</evidence>
<evidence type="ECO:0000256" key="1">
    <source>
        <dbReference type="SAM" id="MobiDB-lite"/>
    </source>
</evidence>
<evidence type="ECO:0000313" key="3">
    <source>
        <dbReference type="Proteomes" id="UP000887013"/>
    </source>
</evidence>
<protein>
    <submittedName>
        <fullName evidence="2">Uncharacterized protein</fullName>
    </submittedName>
</protein>
<dbReference type="AlphaFoldDB" id="A0A8X6PRF6"/>
<organism evidence="2 3">
    <name type="scientific">Nephila pilipes</name>
    <name type="common">Giant wood spider</name>
    <name type="synonym">Nephila maculata</name>
    <dbReference type="NCBI Taxonomy" id="299642"/>
    <lineage>
        <taxon>Eukaryota</taxon>
        <taxon>Metazoa</taxon>
        <taxon>Ecdysozoa</taxon>
        <taxon>Arthropoda</taxon>
        <taxon>Chelicerata</taxon>
        <taxon>Arachnida</taxon>
        <taxon>Araneae</taxon>
        <taxon>Araneomorphae</taxon>
        <taxon>Entelegynae</taxon>
        <taxon>Araneoidea</taxon>
        <taxon>Nephilidae</taxon>
        <taxon>Nephila</taxon>
    </lineage>
</organism>
<keyword evidence="3" id="KW-1185">Reference proteome</keyword>
<name>A0A8X6PRF6_NEPPI</name>
<gene>
    <name evidence="2" type="ORF">NPIL_114401</name>
</gene>
<accession>A0A8X6PRF6</accession>